<dbReference type="Gene3D" id="2.40.37.10">
    <property type="entry name" value="Lyase, Ornithine Decarboxylase, Chain A, domain 1"/>
    <property type="match status" value="1"/>
</dbReference>
<dbReference type="SUPFAM" id="SSF50621">
    <property type="entry name" value="Alanine racemase C-terminal domain-like"/>
    <property type="match status" value="1"/>
</dbReference>
<keyword evidence="9" id="KW-1185">Reference proteome</keyword>
<dbReference type="PANTHER" id="PTHR11482:SF6">
    <property type="entry name" value="ORNITHINE DECARBOXYLASE 1-RELATED"/>
    <property type="match status" value="1"/>
</dbReference>
<dbReference type="InterPro" id="IPR002433">
    <property type="entry name" value="Orn_de-COase"/>
</dbReference>
<comment type="cofactor">
    <cofactor evidence="1 6">
        <name>pyridoxal 5'-phosphate</name>
        <dbReference type="ChEBI" id="CHEBI:597326"/>
    </cofactor>
</comment>
<evidence type="ECO:0000313" key="8">
    <source>
        <dbReference type="EMBL" id="CAH1800141.1"/>
    </source>
</evidence>
<evidence type="ECO:0000313" key="9">
    <source>
        <dbReference type="Proteomes" id="UP000749559"/>
    </source>
</evidence>
<dbReference type="GO" id="GO:0004586">
    <property type="term" value="F:ornithine decarboxylase activity"/>
    <property type="evidence" value="ECO:0007669"/>
    <property type="project" value="TreeGrafter"/>
</dbReference>
<evidence type="ECO:0000256" key="1">
    <source>
        <dbReference type="ARBA" id="ARBA00001933"/>
    </source>
</evidence>
<evidence type="ECO:0000256" key="4">
    <source>
        <dbReference type="ARBA" id="ARBA00023239"/>
    </source>
</evidence>
<evidence type="ECO:0000256" key="5">
    <source>
        <dbReference type="ARBA" id="ARBA00037173"/>
    </source>
</evidence>
<dbReference type="InterPro" id="IPR022644">
    <property type="entry name" value="De-COase2_N"/>
</dbReference>
<evidence type="ECO:0000256" key="2">
    <source>
        <dbReference type="ARBA" id="ARBA00008872"/>
    </source>
</evidence>
<comment type="caution">
    <text evidence="8">The sequence shown here is derived from an EMBL/GenBank/DDBJ whole genome shotgun (WGS) entry which is preliminary data.</text>
</comment>
<gene>
    <name evidence="8" type="ORF">OFUS_LOCUS24069</name>
</gene>
<comment type="similarity">
    <text evidence="2">Belongs to the Orn/Lys/Arg decarboxylase class-II family.</text>
</comment>
<keyword evidence="4" id="KW-0456">Lyase</keyword>
<dbReference type="InterPro" id="IPR000183">
    <property type="entry name" value="Orn/DAP/Arg_de-COase"/>
</dbReference>
<dbReference type="GO" id="GO:0005737">
    <property type="term" value="C:cytoplasm"/>
    <property type="evidence" value="ECO:0007669"/>
    <property type="project" value="TreeGrafter"/>
</dbReference>
<dbReference type="PANTHER" id="PTHR11482">
    <property type="entry name" value="ARGININE/DIAMINOPIMELATE/ORNITHINE DECARBOXYLASE"/>
    <property type="match status" value="1"/>
</dbReference>
<dbReference type="EMBL" id="CAIIXF020000011">
    <property type="protein sequence ID" value="CAH1800141.1"/>
    <property type="molecule type" value="Genomic_DNA"/>
</dbReference>
<dbReference type="Gene3D" id="3.20.20.10">
    <property type="entry name" value="Alanine racemase"/>
    <property type="match status" value="1"/>
</dbReference>
<dbReference type="PRINTS" id="PR01182">
    <property type="entry name" value="ORNDCRBXLASE"/>
</dbReference>
<dbReference type="PRINTS" id="PR01179">
    <property type="entry name" value="ODADCRBXLASE"/>
</dbReference>
<dbReference type="OrthoDB" id="5034579at2759"/>
<dbReference type="GO" id="GO:0033387">
    <property type="term" value="P:putrescine biosynthetic process from arginine, via ornithine"/>
    <property type="evidence" value="ECO:0007669"/>
    <property type="project" value="TreeGrafter"/>
</dbReference>
<dbReference type="FunFam" id="3.20.20.10:FF:000005">
    <property type="entry name" value="Ornithine decarboxylase"/>
    <property type="match status" value="1"/>
</dbReference>
<organism evidence="8 9">
    <name type="scientific">Owenia fusiformis</name>
    <name type="common">Polychaete worm</name>
    <dbReference type="NCBI Taxonomy" id="6347"/>
    <lineage>
        <taxon>Eukaryota</taxon>
        <taxon>Metazoa</taxon>
        <taxon>Spiralia</taxon>
        <taxon>Lophotrochozoa</taxon>
        <taxon>Annelida</taxon>
        <taxon>Polychaeta</taxon>
        <taxon>Sedentaria</taxon>
        <taxon>Canalipalpata</taxon>
        <taxon>Sabellida</taxon>
        <taxon>Oweniida</taxon>
        <taxon>Oweniidae</taxon>
        <taxon>Owenia</taxon>
    </lineage>
</organism>
<reference evidence="8" key="1">
    <citation type="submission" date="2022-03" db="EMBL/GenBank/DDBJ databases">
        <authorList>
            <person name="Martin C."/>
        </authorList>
    </citation>
    <scope>NUCLEOTIDE SEQUENCE</scope>
</reference>
<dbReference type="SUPFAM" id="SSF51419">
    <property type="entry name" value="PLP-binding barrel"/>
    <property type="match status" value="1"/>
</dbReference>
<accession>A0A8J1TBX6</accession>
<name>A0A8J1TBX6_OWEFU</name>
<feature type="modified residue" description="N6-(pyridoxal phosphate)lysine" evidence="6">
    <location>
        <position position="76"/>
    </location>
</feature>
<dbReference type="InterPro" id="IPR009006">
    <property type="entry name" value="Ala_racemase/Decarboxylase_C"/>
</dbReference>
<proteinExistence type="inferred from homology"/>
<dbReference type="InterPro" id="IPR029066">
    <property type="entry name" value="PLP-binding_barrel"/>
</dbReference>
<keyword evidence="3 6" id="KW-0663">Pyridoxal phosphate</keyword>
<evidence type="ECO:0000259" key="7">
    <source>
        <dbReference type="Pfam" id="PF02784"/>
    </source>
</evidence>
<sequence>MKQAPEATVMYVNDQFSAPVEILNENLELKKTIEAKVDQHMESEDSFFVADLGDVVKKLTKWKSLLPRVEPFYAVKCNEDTLVCQTLAALGTGFDCASKSEIDRILNLGVSSDRIVYANPCKQTSHIRFAAKHDVAMMTFDNENELHKVKKVYPNAKLILRLLPPEDTKCQCQLGMKFGCHPDNVAKLLNKAMELELDVIGISFHVGSGCYDPTAFSAAVLSARNAFDVGARIGFNFSLLDIGGGFPGQPDQKITFEEIAEELSSALDNYFPEEEGVRVIAEPGRYFVASAFTLCVNIIAKREVITQEAEGEPETSFMYYVNDGVYGSFNCLLFDHAEVVPQLLQPSSDPTYTCSIWGPTCDGLDCIKEKYKFPELNVGEYMMFENMGAYTISAATTFNGMAKPSVFHVVAEPFWMQLCPALKKMTKFAVPVNETPALIKKEEIVADRLPIENLSDALQQFLKLGDSVDDAEDQPDLSKTSLNELFAF</sequence>
<comment type="function">
    <text evidence="5">Catalyzes the first and rate-limiting step of polyamine biosynthesis that converts ornithine into putrescine, which is the precursor for the polyamines, spermidine and spermine. Polyamines are essential for cell proliferation and are implicated in cellular processes, ranging from DNA replication to apoptosis.</text>
</comment>
<feature type="active site" description="Proton donor" evidence="6">
    <location>
        <position position="361"/>
    </location>
</feature>
<dbReference type="CDD" id="cd00622">
    <property type="entry name" value="PLPDE_III_ODC"/>
    <property type="match status" value="1"/>
</dbReference>
<dbReference type="FunFam" id="2.40.37.10:FF:000005">
    <property type="entry name" value="Ornithine decarboxylase"/>
    <property type="match status" value="1"/>
</dbReference>
<dbReference type="AlphaFoldDB" id="A0A8J1TBX6"/>
<dbReference type="Proteomes" id="UP000749559">
    <property type="component" value="Unassembled WGS sequence"/>
</dbReference>
<evidence type="ECO:0000256" key="3">
    <source>
        <dbReference type="ARBA" id="ARBA00022898"/>
    </source>
</evidence>
<protein>
    <recommendedName>
        <fullName evidence="7">Orn/DAP/Arg decarboxylase 2 N-terminal domain-containing protein</fullName>
    </recommendedName>
</protein>
<dbReference type="Pfam" id="PF02784">
    <property type="entry name" value="Orn_Arg_deC_N"/>
    <property type="match status" value="1"/>
</dbReference>
<evidence type="ECO:0000256" key="6">
    <source>
        <dbReference type="PIRSR" id="PIRSR600183-50"/>
    </source>
</evidence>
<feature type="domain" description="Orn/DAP/Arg decarboxylase 2 N-terminal" evidence="7">
    <location>
        <begin position="52"/>
        <end position="289"/>
    </location>
</feature>